<dbReference type="InterPro" id="IPR002591">
    <property type="entry name" value="Phosphodiest/P_Trfase"/>
</dbReference>
<keyword evidence="1" id="KW-0862">Zinc</keyword>
<dbReference type="CDD" id="cd16016">
    <property type="entry name" value="AP-SPAP"/>
    <property type="match status" value="1"/>
</dbReference>
<sequence length="543" mass="57907">MLGLVAFILGLFAAAPAPAKPPVPLKAGAPKLVVVISVDQFSADLFDEYRPHFTGGFARLANGTAFHNGYQAHAATETCPGHSTILTGSHPTHTGIIGNTWVDQSLTRSDRTVYCAEDERVPGSSTTSYTVSPMHLRVSTLGDLLKQQSPQSMNVAVAGKDRAAVMMSGHNVDQRWYWDGKTFATDLKLAAVPATITRAKSAIAAAIATAREPLQVPPMCQVKAAPVAVSPEMSVGSGRFARAGGDIRGFRASPEFDGAVLAIAAGLIQEMKLGTDAAPDVISVGLSATDYIGHSLGAGGGEMCLQLLSLDRDLAGFFRVLDAEGIDYAVVLTADHGGMDIPERLRAKGITQAARADPALGTAEIGKAIAAKLKLSGPVLLGDLANDVWIDRSLKPRDRIRVEREAIAIFKAHPQVEAVFTSRQIARLPIPTESPDKWTTAQKIRASFDAQRSGDLYVVLKKYVSPITKPSEGYVATHGSVWDYDRRVPILMWRKGMRPSDRQDHISTVNILPTIAAEIGLALPTQLDGRCLNGVEGVACPVR</sequence>
<evidence type="ECO:0000256" key="1">
    <source>
        <dbReference type="PIRNR" id="PIRNR031924"/>
    </source>
</evidence>
<evidence type="ECO:0000256" key="2">
    <source>
        <dbReference type="SAM" id="SignalP"/>
    </source>
</evidence>
<dbReference type="RefSeq" id="WP_187709575.1">
    <property type="nucleotide sequence ID" value="NZ_CP060782.1"/>
</dbReference>
<dbReference type="Pfam" id="PF01663">
    <property type="entry name" value="Phosphodiest"/>
    <property type="match status" value="1"/>
</dbReference>
<dbReference type="InterPro" id="IPR017850">
    <property type="entry name" value="Alkaline_phosphatase_core_sf"/>
</dbReference>
<feature type="signal peptide" evidence="2">
    <location>
        <begin position="1"/>
        <end position="19"/>
    </location>
</feature>
<protein>
    <recommendedName>
        <fullName evidence="1">Alkaline phosphatase</fullName>
        <ecNumber evidence="1">3.1.3.1</ecNumber>
    </recommendedName>
</protein>
<dbReference type="Gene3D" id="3.40.720.10">
    <property type="entry name" value="Alkaline Phosphatase, subunit A"/>
    <property type="match status" value="1"/>
</dbReference>
<dbReference type="InterPro" id="IPR026263">
    <property type="entry name" value="Alkaline_phosphatase_prok"/>
</dbReference>
<evidence type="ECO:0000313" key="4">
    <source>
        <dbReference type="Proteomes" id="UP000516105"/>
    </source>
</evidence>
<proteinExistence type="predicted"/>
<comment type="catalytic activity">
    <reaction evidence="1">
        <text>a phosphate monoester + H2O = an alcohol + phosphate</text>
        <dbReference type="Rhea" id="RHEA:15017"/>
        <dbReference type="ChEBI" id="CHEBI:15377"/>
        <dbReference type="ChEBI" id="CHEBI:30879"/>
        <dbReference type="ChEBI" id="CHEBI:43474"/>
        <dbReference type="ChEBI" id="CHEBI:67140"/>
        <dbReference type="EC" id="3.1.3.1"/>
    </reaction>
</comment>
<feature type="chain" id="PRO_5045815767" description="Alkaline phosphatase" evidence="2">
    <location>
        <begin position="20"/>
        <end position="543"/>
    </location>
</feature>
<keyword evidence="2" id="KW-0732">Signal</keyword>
<comment type="function">
    <text evidence="1">Alkaline phosphatase with broad substrate specificity.</text>
</comment>
<organism evidence="3 4">
    <name type="scientific">Sphingomonas sediminicola</name>
    <dbReference type="NCBI Taxonomy" id="386874"/>
    <lineage>
        <taxon>Bacteria</taxon>
        <taxon>Pseudomonadati</taxon>
        <taxon>Pseudomonadota</taxon>
        <taxon>Alphaproteobacteria</taxon>
        <taxon>Sphingomonadales</taxon>
        <taxon>Sphingomonadaceae</taxon>
        <taxon>Sphingomonas</taxon>
    </lineage>
</organism>
<keyword evidence="4" id="KW-1185">Reference proteome</keyword>
<dbReference type="Proteomes" id="UP000516105">
    <property type="component" value="Chromosome"/>
</dbReference>
<comment type="cofactor">
    <cofactor evidence="1">
        <name>Zn(2+)</name>
        <dbReference type="ChEBI" id="CHEBI:29105"/>
    </cofactor>
    <text evidence="1">Binds 2 Zn(2+) ions.</text>
</comment>
<keyword evidence="1" id="KW-0479">Metal-binding</keyword>
<dbReference type="PIRSF" id="PIRSF031924">
    <property type="entry name" value="Pi-irrepressible_AP"/>
    <property type="match status" value="1"/>
</dbReference>
<dbReference type="Gene3D" id="3.30.1360.150">
    <property type="match status" value="1"/>
</dbReference>
<evidence type="ECO:0000313" key="3">
    <source>
        <dbReference type="EMBL" id="QNP46622.1"/>
    </source>
</evidence>
<gene>
    <name evidence="3" type="ORF">H9L14_05820</name>
</gene>
<dbReference type="EC" id="3.1.3.1" evidence="1"/>
<name>A0ABX6T9U6_9SPHN</name>
<reference evidence="3 4" key="1">
    <citation type="submission" date="2020-08" db="EMBL/GenBank/DDBJ databases">
        <title>Genome sequence of Sphingomonas sediminicola KACC 15039T.</title>
        <authorList>
            <person name="Hyun D.-W."/>
            <person name="Bae J.-W."/>
        </authorList>
    </citation>
    <scope>NUCLEOTIDE SEQUENCE [LARGE SCALE GENOMIC DNA]</scope>
    <source>
        <strain evidence="3 4">KACC 15039</strain>
    </source>
</reference>
<dbReference type="SUPFAM" id="SSF53649">
    <property type="entry name" value="Alkaline phosphatase-like"/>
    <property type="match status" value="1"/>
</dbReference>
<accession>A0ABX6T9U6</accession>
<dbReference type="EMBL" id="CP060782">
    <property type="protein sequence ID" value="QNP46622.1"/>
    <property type="molecule type" value="Genomic_DNA"/>
</dbReference>